<dbReference type="InterPro" id="IPR012295">
    <property type="entry name" value="TBP_dom_sf"/>
</dbReference>
<name>A0A1G8YTN8_9EURY</name>
<keyword evidence="5 7" id="KW-0804">Transcription</keyword>
<proteinExistence type="inferred from homology"/>
<dbReference type="PANTHER" id="PTHR10126">
    <property type="entry name" value="TATA-BOX BINDING PROTEIN"/>
    <property type="match status" value="1"/>
</dbReference>
<evidence type="ECO:0000313" key="10">
    <source>
        <dbReference type="Proteomes" id="UP000326500"/>
    </source>
</evidence>
<feature type="repeat" description="1" evidence="7">
    <location>
        <begin position="20"/>
        <end position="96"/>
    </location>
</feature>
<comment type="caution">
    <text evidence="7">Lacks conserved residue(s) required for the propagation of feature annotation.</text>
</comment>
<dbReference type="Pfam" id="PF00352">
    <property type="entry name" value="TBP"/>
    <property type="match status" value="2"/>
</dbReference>
<sequence length="193" mass="21764">MVRKMILISMDEKGYESLKIENIVASGVIADSIDLEKVSDKIQNCELNTKRFPGAVYRIEKPKIASLIFSSGKVVLTGIRNKQDLREGLDIIMHSLRDAGIDTYDEPQVAVTNIVCSYDMGRYINLNKVVITLNLENIEYEPEQFPGLVYRIEDPKIVALLFSSGKIILTGGKNIEDIKRGLDFLEQRLETIV</sequence>
<evidence type="ECO:0000256" key="1">
    <source>
        <dbReference type="ARBA" id="ARBA00005560"/>
    </source>
</evidence>
<dbReference type="GO" id="GO:0006352">
    <property type="term" value="P:DNA-templated transcription initiation"/>
    <property type="evidence" value="ECO:0007669"/>
    <property type="project" value="InterPro"/>
</dbReference>
<dbReference type="InterPro" id="IPR030491">
    <property type="entry name" value="TBP_CS"/>
</dbReference>
<comment type="function">
    <text evidence="6 7 8">General factor that plays a role in the activation of archaeal genes transcribed by RNA polymerase. Binds specifically to the TATA box promoter element which lies close to the position of transcription initiation.</text>
</comment>
<evidence type="ECO:0000256" key="5">
    <source>
        <dbReference type="ARBA" id="ARBA00023163"/>
    </source>
</evidence>
<dbReference type="GO" id="GO:0003700">
    <property type="term" value="F:DNA-binding transcription factor activity"/>
    <property type="evidence" value="ECO:0007669"/>
    <property type="project" value="UniProtKB-UniRule"/>
</dbReference>
<keyword evidence="10" id="KW-1185">Reference proteome</keyword>
<dbReference type="SUPFAM" id="SSF55945">
    <property type="entry name" value="TATA-box binding protein-like"/>
    <property type="match status" value="2"/>
</dbReference>
<dbReference type="CDD" id="cd04518">
    <property type="entry name" value="TBP_archaea"/>
    <property type="match status" value="1"/>
</dbReference>
<reference evidence="9 10" key="1">
    <citation type="submission" date="2016-10" db="EMBL/GenBank/DDBJ databases">
        <authorList>
            <person name="Varghese N."/>
            <person name="Submissions S."/>
        </authorList>
    </citation>
    <scope>NUCLEOTIDE SEQUENCE [LARGE SCALE GENOMIC DNA]</scope>
    <source>
        <strain evidence="9 10">DSM 2373</strain>
    </source>
</reference>
<dbReference type="FunFam" id="3.30.310.10:FF:000007">
    <property type="entry name" value="TATA-box-binding protein"/>
    <property type="match status" value="1"/>
</dbReference>
<dbReference type="PRINTS" id="PR00686">
    <property type="entry name" value="TIFACTORIID"/>
</dbReference>
<dbReference type="PROSITE" id="PS00351">
    <property type="entry name" value="TFIID"/>
    <property type="match status" value="1"/>
</dbReference>
<dbReference type="InterPro" id="IPR000814">
    <property type="entry name" value="TBP"/>
</dbReference>
<organism evidence="9 10">
    <name type="scientific">Methanoculleus thermophilus</name>
    <dbReference type="NCBI Taxonomy" id="2200"/>
    <lineage>
        <taxon>Archaea</taxon>
        <taxon>Methanobacteriati</taxon>
        <taxon>Methanobacteriota</taxon>
        <taxon>Stenosarchaea group</taxon>
        <taxon>Methanomicrobia</taxon>
        <taxon>Methanomicrobiales</taxon>
        <taxon>Methanomicrobiaceae</taxon>
        <taxon>Methanoculleus</taxon>
    </lineage>
</organism>
<evidence type="ECO:0000256" key="3">
    <source>
        <dbReference type="ARBA" id="ARBA00023015"/>
    </source>
</evidence>
<dbReference type="HAMAP" id="MF_00408">
    <property type="entry name" value="TATA_bind_prot_arch"/>
    <property type="match status" value="1"/>
</dbReference>
<evidence type="ECO:0000256" key="2">
    <source>
        <dbReference type="ARBA" id="ARBA00022737"/>
    </source>
</evidence>
<comment type="similarity">
    <text evidence="1 7 8">Belongs to the TBP family.</text>
</comment>
<accession>A0A1G8YTN8</accession>
<evidence type="ECO:0000256" key="7">
    <source>
        <dbReference type="HAMAP-Rule" id="MF_00408"/>
    </source>
</evidence>
<gene>
    <name evidence="7" type="primary">tbp</name>
    <name evidence="9" type="ORF">SAMN04488571_103165</name>
</gene>
<dbReference type="Proteomes" id="UP000326500">
    <property type="component" value="Unassembled WGS sequence"/>
</dbReference>
<dbReference type="STRING" id="2200.GCA_001571405_00132"/>
<protein>
    <recommendedName>
        <fullName evidence="7">TATA-box-binding protein</fullName>
    </recommendedName>
    <alternativeName>
        <fullName evidence="7">Box A-binding protein</fullName>
        <shortName evidence="7">BAP</shortName>
    </alternativeName>
    <alternativeName>
        <fullName evidence="7">TATA sequence-binding protein</fullName>
        <shortName evidence="7">TBP</shortName>
    </alternativeName>
    <alternativeName>
        <fullName evidence="7">TATA-box factor</fullName>
    </alternativeName>
</protein>
<dbReference type="Gene3D" id="3.30.310.10">
    <property type="entry name" value="TATA-Binding Protein"/>
    <property type="match status" value="2"/>
</dbReference>
<dbReference type="EMBL" id="FNFT01000003">
    <property type="protein sequence ID" value="SDK05370.1"/>
    <property type="molecule type" value="Genomic_DNA"/>
</dbReference>
<dbReference type="AlphaFoldDB" id="A0A1G8YTN8"/>
<evidence type="ECO:0000256" key="8">
    <source>
        <dbReference type="RuleBase" id="RU000523"/>
    </source>
</evidence>
<dbReference type="NCBIfam" id="NF001593">
    <property type="entry name" value="PRK00394.1-2"/>
    <property type="match status" value="1"/>
</dbReference>
<evidence type="ECO:0000313" key="9">
    <source>
        <dbReference type="EMBL" id="SDK05370.1"/>
    </source>
</evidence>
<evidence type="ECO:0000256" key="4">
    <source>
        <dbReference type="ARBA" id="ARBA00023125"/>
    </source>
</evidence>
<evidence type="ECO:0000256" key="6">
    <source>
        <dbReference type="ARBA" id="ARBA00025680"/>
    </source>
</evidence>
<keyword evidence="2 7" id="KW-0677">Repeat</keyword>
<keyword evidence="4 7" id="KW-0238">DNA-binding</keyword>
<keyword evidence="3 7" id="KW-0805">Transcription regulation</keyword>
<dbReference type="GO" id="GO:0003677">
    <property type="term" value="F:DNA binding"/>
    <property type="evidence" value="ECO:0007669"/>
    <property type="project" value="UniProtKB-KW"/>
</dbReference>
<dbReference type="InterPro" id="IPR033711">
    <property type="entry name" value="TBP_archaea"/>
</dbReference>